<gene>
    <name evidence="2" type="ORF">KMW28_16470</name>
</gene>
<proteinExistence type="predicted"/>
<evidence type="ECO:0008006" key="4">
    <source>
        <dbReference type="Google" id="ProtNLM"/>
    </source>
</evidence>
<feature type="signal peptide" evidence="1">
    <location>
        <begin position="1"/>
        <end position="24"/>
    </location>
</feature>
<protein>
    <recommendedName>
        <fullName evidence="4">Lipoprotein</fullName>
    </recommendedName>
</protein>
<dbReference type="KEGG" id="fya:KMW28_16470"/>
<keyword evidence="3" id="KW-1185">Reference proteome</keyword>
<accession>A0AAX1N5W6</accession>
<dbReference type="AlphaFoldDB" id="A0AAX1N5W6"/>
<dbReference type="EMBL" id="CP076132">
    <property type="protein sequence ID" value="QWG01238.1"/>
    <property type="molecule type" value="Genomic_DNA"/>
</dbReference>
<dbReference type="Proteomes" id="UP000678679">
    <property type="component" value="Chromosome 1"/>
</dbReference>
<evidence type="ECO:0000313" key="2">
    <source>
        <dbReference type="EMBL" id="QWG01238.1"/>
    </source>
</evidence>
<reference evidence="2 3" key="1">
    <citation type="submission" date="2021-05" db="EMBL/GenBank/DDBJ databases">
        <title>Comparative genomic studies on the polysaccharide-degrading batcterial strains of the Flammeovirga genus.</title>
        <authorList>
            <person name="Zewei F."/>
            <person name="Zheng Z."/>
            <person name="Yu L."/>
            <person name="Ruyue G."/>
            <person name="Yanhong M."/>
            <person name="Yuanyuan C."/>
            <person name="Jingyan G."/>
            <person name="Wenjun H."/>
        </authorList>
    </citation>
    <scope>NUCLEOTIDE SEQUENCE [LARGE SCALE GENOMIC DNA]</scope>
    <source>
        <strain evidence="2 3">NBRC:100898</strain>
    </source>
</reference>
<organism evidence="2 3">
    <name type="scientific">Flammeovirga yaeyamensis</name>
    <dbReference type="NCBI Taxonomy" id="367791"/>
    <lineage>
        <taxon>Bacteria</taxon>
        <taxon>Pseudomonadati</taxon>
        <taxon>Bacteroidota</taxon>
        <taxon>Cytophagia</taxon>
        <taxon>Cytophagales</taxon>
        <taxon>Flammeovirgaceae</taxon>
        <taxon>Flammeovirga</taxon>
    </lineage>
</organism>
<evidence type="ECO:0000313" key="3">
    <source>
        <dbReference type="Proteomes" id="UP000678679"/>
    </source>
</evidence>
<name>A0AAX1N5W6_9BACT</name>
<dbReference type="PROSITE" id="PS51257">
    <property type="entry name" value="PROKAR_LIPOPROTEIN"/>
    <property type="match status" value="1"/>
</dbReference>
<evidence type="ECO:0000256" key="1">
    <source>
        <dbReference type="SAM" id="SignalP"/>
    </source>
</evidence>
<keyword evidence="1" id="KW-0732">Signal</keyword>
<dbReference type="RefSeq" id="WP_169662762.1">
    <property type="nucleotide sequence ID" value="NZ_CP076132.1"/>
</dbReference>
<sequence>MQTLIKKLSLLIVTNFLLFGCASSYHPIAPQSLSYNSTYKLDDFKLRYEYNVLRNNKYKKKESKRGIHLVAVEFTNNSDHDVVFGKDVLLLSTSGAYLDPISTQDAFVGLKQSVESYLLYLLLSFTTFDRTTTDSNGRTESSSFPIGLIIGPGIAGGNMITAGNANAKFKSELEMYDIMNKTIHAGETKHGIVALRTNSYPSLTLKLAGDQE</sequence>
<feature type="chain" id="PRO_5043735135" description="Lipoprotein" evidence="1">
    <location>
        <begin position="25"/>
        <end position="212"/>
    </location>
</feature>